<organism evidence="1 2">
    <name type="scientific">Silvibacterium dinghuense</name>
    <dbReference type="NCBI Taxonomy" id="1560006"/>
    <lineage>
        <taxon>Bacteria</taxon>
        <taxon>Pseudomonadati</taxon>
        <taxon>Acidobacteriota</taxon>
        <taxon>Terriglobia</taxon>
        <taxon>Terriglobales</taxon>
        <taxon>Acidobacteriaceae</taxon>
        <taxon>Silvibacterium</taxon>
    </lineage>
</organism>
<accession>A0A4Q1SE49</accession>
<dbReference type="OrthoDB" id="112719at2"/>
<dbReference type="Proteomes" id="UP000290253">
    <property type="component" value="Unassembled WGS sequence"/>
</dbReference>
<sequence length="278" mass="31489">MPILFAMVPAAVAQPQISVPAEPAQKLVADVIYNEMQDRERDSFWEYRSERLEAGRALVREQVETSEGPIFRVIEQQGAPLDNTARAEEEQRLKTLVEHPGAMDKVRKAHEADEERLRRVMEMLPKAFLFTYDRVESSDAVRIGFRPDPAFTPSGYEERIMHAMAGTITVNPRLKRMIAMHGVLEQRVDFGYGLLGHVDQGGTFEIGRMQVSAEHWKTSLVEVHVEGKILLFKDVTKNQRETRSEFHPVSHEITLTEAKQLLDKAAGGSGRELASVQR</sequence>
<comment type="caution">
    <text evidence="1">The sequence shown here is derived from an EMBL/GenBank/DDBJ whole genome shotgun (WGS) entry which is preliminary data.</text>
</comment>
<dbReference type="RefSeq" id="WP_129208548.1">
    <property type="nucleotide sequence ID" value="NZ_BMGU01000004.1"/>
</dbReference>
<proteinExistence type="predicted"/>
<reference evidence="1 2" key="1">
    <citation type="journal article" date="2016" name="Int. J. Syst. Evol. Microbiol.">
        <title>Acidipila dinghuensis sp. nov., an acidobacterium isolated from forest soil.</title>
        <authorList>
            <person name="Jiang Y.W."/>
            <person name="Wang J."/>
            <person name="Chen M.H."/>
            <person name="Lv Y.Y."/>
            <person name="Qiu L.H."/>
        </authorList>
    </citation>
    <scope>NUCLEOTIDE SEQUENCE [LARGE SCALE GENOMIC DNA]</scope>
    <source>
        <strain evidence="1 2">DHOF10</strain>
    </source>
</reference>
<protein>
    <submittedName>
        <fullName evidence="1">Uncharacterized protein</fullName>
    </submittedName>
</protein>
<name>A0A4Q1SE49_9BACT</name>
<dbReference type="AlphaFoldDB" id="A0A4Q1SE49"/>
<keyword evidence="2" id="KW-1185">Reference proteome</keyword>
<dbReference type="EMBL" id="SDMK01000002">
    <property type="protein sequence ID" value="RXS95351.1"/>
    <property type="molecule type" value="Genomic_DNA"/>
</dbReference>
<gene>
    <name evidence="1" type="ORF">ESZ00_12270</name>
</gene>
<evidence type="ECO:0000313" key="2">
    <source>
        <dbReference type="Proteomes" id="UP000290253"/>
    </source>
</evidence>
<evidence type="ECO:0000313" key="1">
    <source>
        <dbReference type="EMBL" id="RXS95351.1"/>
    </source>
</evidence>